<accession>A0ABW0H4N9</accession>
<name>A0ABW0H4N9_9HYPH</name>
<dbReference type="Proteomes" id="UP001596104">
    <property type="component" value="Unassembled WGS sequence"/>
</dbReference>
<evidence type="ECO:0000313" key="2">
    <source>
        <dbReference type="Proteomes" id="UP001596104"/>
    </source>
</evidence>
<organism evidence="1 2">
    <name type="scientific">Bosea vestrisii</name>
    <dbReference type="NCBI Taxonomy" id="151416"/>
    <lineage>
        <taxon>Bacteria</taxon>
        <taxon>Pseudomonadati</taxon>
        <taxon>Pseudomonadota</taxon>
        <taxon>Alphaproteobacteria</taxon>
        <taxon>Hyphomicrobiales</taxon>
        <taxon>Boseaceae</taxon>
        <taxon>Bosea</taxon>
    </lineage>
</organism>
<protein>
    <submittedName>
        <fullName evidence="1">Uncharacterized protein</fullName>
    </submittedName>
</protein>
<comment type="caution">
    <text evidence="1">The sequence shown here is derived from an EMBL/GenBank/DDBJ whole genome shotgun (WGS) entry which is preliminary data.</text>
</comment>
<gene>
    <name evidence="1" type="ORF">ACFPPC_05950</name>
</gene>
<keyword evidence="2" id="KW-1185">Reference proteome</keyword>
<evidence type="ECO:0000313" key="1">
    <source>
        <dbReference type="EMBL" id="MFC5392183.1"/>
    </source>
</evidence>
<dbReference type="EMBL" id="JBHSLV010000008">
    <property type="protein sequence ID" value="MFC5392183.1"/>
    <property type="molecule type" value="Genomic_DNA"/>
</dbReference>
<proteinExistence type="predicted"/>
<sequence>MTTGWHERGEATLAAVSVARYGERDGVIAGLSATLGVAAQTLRREAAAVRFLRDEFDGPGELGSRLRLAPMASVEFIARWQRHDRQGALVAARRVADGELSVRAIAQAERAARSSGADQPSPDRRPDQVFREAVAESFAAIGGKVERYVAGGFAVPFDLCWWVHPRWPVFVIIVGPYGDRERYDGRRVDWCLRAHFHSRQSEALMVLAEPGALASYEAFRDRNGLSFDVIASTTGRFGIGAGQDVRSVSRGRWSQAIVPCAV</sequence>
<reference evidence="2" key="1">
    <citation type="journal article" date="2019" name="Int. J. Syst. Evol. Microbiol.">
        <title>The Global Catalogue of Microorganisms (GCM) 10K type strain sequencing project: providing services to taxonomists for standard genome sequencing and annotation.</title>
        <authorList>
            <consortium name="The Broad Institute Genomics Platform"/>
            <consortium name="The Broad Institute Genome Sequencing Center for Infectious Disease"/>
            <person name="Wu L."/>
            <person name="Ma J."/>
        </authorList>
    </citation>
    <scope>NUCLEOTIDE SEQUENCE [LARGE SCALE GENOMIC DNA]</scope>
    <source>
        <strain evidence="2">CGMCC 1.16326</strain>
    </source>
</reference>
<dbReference type="RefSeq" id="WP_068072499.1">
    <property type="nucleotide sequence ID" value="NZ_JBHSLV010000008.1"/>
</dbReference>